<evidence type="ECO:0000313" key="1">
    <source>
        <dbReference type="EMBL" id="SFD43056.1"/>
    </source>
</evidence>
<evidence type="ECO:0000313" key="2">
    <source>
        <dbReference type="Proteomes" id="UP000199517"/>
    </source>
</evidence>
<name>A0A1I1S9C0_9BURK</name>
<dbReference type="RefSeq" id="WP_245783503.1">
    <property type="nucleotide sequence ID" value="NZ_FOMQ01000002.1"/>
</dbReference>
<accession>A0A1I1S9C0</accession>
<gene>
    <name evidence="1" type="ORF">SAMN04489710_10233</name>
</gene>
<dbReference type="EMBL" id="FOMQ01000002">
    <property type="protein sequence ID" value="SFD43056.1"/>
    <property type="molecule type" value="Genomic_DNA"/>
</dbReference>
<sequence>MVLIAVLWIVASLSIIVTGVTRSIREEARTMALARQSVQAQALGDAVIQMALQAMVASNTPINRMLLAQLQYRGVAMEVRAMPLNGLIDINSAPVPLLAKMYTVAGGLSPGDAETLAQATVQVREQRSASGTQERFEAEEDLLKVPGVDYSLYARLFPLITADLRGRGLVNPMSAPLEVLVVLAGGNVAAAKSVADKRDTGAQGVDTSALEAAFLDSSSVRRIRMQARVPMLDGTWLRVSRSVDLTVRARDGAPWYSFRTGASVEPVVRNP</sequence>
<proteinExistence type="predicted"/>
<dbReference type="STRING" id="32040.SAMN04489710_10233"/>
<reference evidence="2" key="1">
    <citation type="submission" date="2016-10" db="EMBL/GenBank/DDBJ databases">
        <authorList>
            <person name="Varghese N."/>
            <person name="Submissions S."/>
        </authorList>
    </citation>
    <scope>NUCLEOTIDE SEQUENCE [LARGE SCALE GENOMIC DNA]</scope>
    <source>
        <strain evidence="2">DSM 7481</strain>
    </source>
</reference>
<dbReference type="Proteomes" id="UP000199517">
    <property type="component" value="Unassembled WGS sequence"/>
</dbReference>
<keyword evidence="2" id="KW-1185">Reference proteome</keyword>
<organism evidence="1 2">
    <name type="scientific">Paracidovorax konjaci</name>
    <dbReference type="NCBI Taxonomy" id="32040"/>
    <lineage>
        <taxon>Bacteria</taxon>
        <taxon>Pseudomonadati</taxon>
        <taxon>Pseudomonadota</taxon>
        <taxon>Betaproteobacteria</taxon>
        <taxon>Burkholderiales</taxon>
        <taxon>Comamonadaceae</taxon>
        <taxon>Paracidovorax</taxon>
    </lineage>
</organism>
<protein>
    <submittedName>
        <fullName evidence="1">General secretion pathway protein K</fullName>
    </submittedName>
</protein>
<dbReference type="AlphaFoldDB" id="A0A1I1S9C0"/>